<dbReference type="PANTHER" id="PTHR15160">
    <property type="entry name" value="VON HIPPEL-LINDAU PROTEIN"/>
    <property type="match status" value="1"/>
</dbReference>
<dbReference type="Pfam" id="PF02577">
    <property type="entry name" value="BFN_dom"/>
    <property type="match status" value="1"/>
</dbReference>
<dbReference type="InterPro" id="IPR003729">
    <property type="entry name" value="Bi_nuclease_dom"/>
</dbReference>
<dbReference type="Gene3D" id="3.10.690.10">
    <property type="entry name" value="Bifunctional nuclease domain"/>
    <property type="match status" value="1"/>
</dbReference>
<dbReference type="SUPFAM" id="SSF103256">
    <property type="entry name" value="Hypothetical protein TM0160"/>
    <property type="match status" value="1"/>
</dbReference>
<dbReference type="GO" id="GO:0004518">
    <property type="term" value="F:nuclease activity"/>
    <property type="evidence" value="ECO:0007669"/>
    <property type="project" value="InterPro"/>
</dbReference>
<protein>
    <submittedName>
        <fullName evidence="2">Bifunctional nuclease family protein</fullName>
    </submittedName>
</protein>
<dbReference type="PANTHER" id="PTHR15160:SF1">
    <property type="entry name" value="VON HIPPEL-LINDAU DISEASE TUMOR SUPPRESSOR"/>
    <property type="match status" value="1"/>
</dbReference>
<name>A0A7C4GAA0_UNCW3</name>
<comment type="caution">
    <text evidence="2">The sequence shown here is derived from an EMBL/GenBank/DDBJ whole genome shotgun (WGS) entry which is preliminary data.</text>
</comment>
<evidence type="ECO:0000313" key="2">
    <source>
        <dbReference type="EMBL" id="HGK28414.1"/>
    </source>
</evidence>
<organism evidence="2">
    <name type="scientific">candidate division WOR-3 bacterium</name>
    <dbReference type="NCBI Taxonomy" id="2052148"/>
    <lineage>
        <taxon>Bacteria</taxon>
        <taxon>Bacteria division WOR-3</taxon>
    </lineage>
</organism>
<dbReference type="AlphaFoldDB" id="A0A7C4GAA0"/>
<feature type="domain" description="BFN" evidence="1">
    <location>
        <begin position="8"/>
        <end position="139"/>
    </location>
</feature>
<accession>A0A7C4GAA0</accession>
<dbReference type="InterPro" id="IPR036104">
    <property type="entry name" value="BFN_sf"/>
</dbReference>
<dbReference type="PROSITE" id="PS51658">
    <property type="entry name" value="BFN"/>
    <property type="match status" value="1"/>
</dbReference>
<proteinExistence type="predicted"/>
<dbReference type="EMBL" id="DSUT01000116">
    <property type="protein sequence ID" value="HGK28414.1"/>
    <property type="molecule type" value="Genomic_DNA"/>
</dbReference>
<gene>
    <name evidence="2" type="ORF">ENS41_05610</name>
</gene>
<evidence type="ECO:0000259" key="1">
    <source>
        <dbReference type="PROSITE" id="PS51658"/>
    </source>
</evidence>
<reference evidence="2" key="1">
    <citation type="journal article" date="2020" name="mSystems">
        <title>Genome- and Community-Level Interaction Insights into Carbon Utilization and Element Cycling Functions of Hydrothermarchaeota in Hydrothermal Sediment.</title>
        <authorList>
            <person name="Zhou Z."/>
            <person name="Liu Y."/>
            <person name="Xu W."/>
            <person name="Pan J."/>
            <person name="Luo Z.H."/>
            <person name="Li M."/>
        </authorList>
    </citation>
    <scope>NUCLEOTIDE SEQUENCE [LARGE SCALE GENOMIC DNA]</scope>
    <source>
        <strain evidence="2">SpSt-488</strain>
    </source>
</reference>
<sequence>MGRRGTGLIEVKVEAVLIDSSTNTPVVLLRELDGQRVLPVFIGPMEASGIAYVLEGTQFSRPLTLDLMKLLVQGLGGTVRRVIVTKLEQETFFAEIVVEQEGKVVAFDARPSDSVGLALRARAPIYVAEEVMAKAGQVIAPEDEGRLKELKAKLRGINPEDFGSYQM</sequence>